<organism evidence="3 4">
    <name type="scientific">Anopheles albimanus</name>
    <name type="common">New world malaria mosquito</name>
    <dbReference type="NCBI Taxonomy" id="7167"/>
    <lineage>
        <taxon>Eukaryota</taxon>
        <taxon>Metazoa</taxon>
        <taxon>Ecdysozoa</taxon>
        <taxon>Arthropoda</taxon>
        <taxon>Hexapoda</taxon>
        <taxon>Insecta</taxon>
        <taxon>Pterygota</taxon>
        <taxon>Neoptera</taxon>
        <taxon>Endopterygota</taxon>
        <taxon>Diptera</taxon>
        <taxon>Nematocera</taxon>
        <taxon>Culicoidea</taxon>
        <taxon>Culicidae</taxon>
        <taxon>Anophelinae</taxon>
        <taxon>Anopheles</taxon>
    </lineage>
</organism>
<name>A0A182F5K7_ANOAL</name>
<reference evidence="3 4" key="1">
    <citation type="journal article" date="2017" name="G3 (Bethesda)">
        <title>The Physical Genome Mapping of Anopheles albimanus Corrected Scaffold Misassemblies and Identified Interarm Rearrangements in Genus Anopheles.</title>
        <authorList>
            <person name="Artemov G.N."/>
            <person name="Peery A.N."/>
            <person name="Jiang X."/>
            <person name="Tu Z."/>
            <person name="Stegniy V.N."/>
            <person name="Sharakhova M.V."/>
            <person name="Sharakhov I.V."/>
        </authorList>
    </citation>
    <scope>NUCLEOTIDE SEQUENCE [LARGE SCALE GENOMIC DNA]</scope>
    <source>
        <strain evidence="3 4">ALBI9_A</strain>
    </source>
</reference>
<dbReference type="STRING" id="7167.A0A182F5K7"/>
<dbReference type="Pfam" id="PF06916">
    <property type="entry name" value="FAM210A-B_dom"/>
    <property type="match status" value="2"/>
</dbReference>
<dbReference type="GO" id="GO:0005739">
    <property type="term" value="C:mitochondrion"/>
    <property type="evidence" value="ECO:0007669"/>
    <property type="project" value="TreeGrafter"/>
</dbReference>
<protein>
    <submittedName>
        <fullName evidence="3">DUF1279 domain-containing protein</fullName>
    </submittedName>
</protein>
<dbReference type="PANTHER" id="PTHR21377">
    <property type="entry name" value="PROTEIN FAM210B, MITOCHONDRIAL"/>
    <property type="match status" value="1"/>
</dbReference>
<dbReference type="VEuPathDB" id="VectorBase:AALB20_034278"/>
<evidence type="ECO:0000256" key="1">
    <source>
        <dbReference type="SAM" id="MobiDB-lite"/>
    </source>
</evidence>
<feature type="domain" description="DUF1279" evidence="2">
    <location>
        <begin position="350"/>
        <end position="412"/>
    </location>
</feature>
<evidence type="ECO:0000313" key="4">
    <source>
        <dbReference type="Proteomes" id="UP000069272"/>
    </source>
</evidence>
<dbReference type="Proteomes" id="UP000069272">
    <property type="component" value="Chromosome 2L"/>
</dbReference>
<feature type="compositionally biased region" description="Polar residues" evidence="1">
    <location>
        <begin position="266"/>
        <end position="287"/>
    </location>
</feature>
<dbReference type="AlphaFoldDB" id="A0A182F5K7"/>
<dbReference type="EnsemblMetazoa" id="AALB001750-RA">
    <property type="protein sequence ID" value="AALB001750-PA"/>
    <property type="gene ID" value="AALB001750"/>
</dbReference>
<feature type="region of interest" description="Disordered" evidence="1">
    <location>
        <begin position="264"/>
        <end position="295"/>
    </location>
</feature>
<reference evidence="3" key="2">
    <citation type="submission" date="2022-08" db="UniProtKB">
        <authorList>
            <consortium name="EnsemblMetazoa"/>
        </authorList>
    </citation>
    <scope>IDENTIFICATION</scope>
    <source>
        <strain evidence="3">STECLA/ALBI9_A</strain>
    </source>
</reference>
<dbReference type="InterPro" id="IPR009688">
    <property type="entry name" value="FAM210A/B-like_dom"/>
</dbReference>
<accession>A0A182F5K7</accession>
<dbReference type="PANTHER" id="PTHR21377:SF0">
    <property type="entry name" value="PROTEIN FAM210B, MITOCHONDRIAL"/>
    <property type="match status" value="1"/>
</dbReference>
<keyword evidence="4" id="KW-1185">Reference proteome</keyword>
<sequence length="440" mass="47223">MAQQVQQVFKVAMTKTVVGGQRAMSTGVFGTLEGSSGALKKATPQSQSGLHLTAQRTYPLAAALPLPPNIDTTETSRFSPLRSRDINASAMLTHQSCGATYPIDVTVDLSDASARATIDPHVESYDCRGAVSLNSAMQSNVPSPFGGMHKFTHLNMPGGSWGQESKFLSHELNSSHYTNLRQEVRSDWSNYEDKPVKLEGAAAAEGRQAQRSNRLGLGGSTNLLSTQLLHTKAVHDIPPVFRFRRSFSLSSLHLLALNSHNLQSQTKGNANASTNVTSEERGQTPSPAEQAPVSRKDRLKKAIKEYGSTVLVFHVSISLVSLGTCYLLVSRLVPLLSSKYRAAGESRTIITTMHYLYHIGIDMVALLERFGWGDSALASKAGAGAGTFVIAYAIHKVFAPVRISITLGATPLIVRYLRRKGILKPPPAAASSSSPTAGGK</sequence>
<evidence type="ECO:0000259" key="2">
    <source>
        <dbReference type="Pfam" id="PF06916"/>
    </source>
</evidence>
<proteinExistence type="predicted"/>
<dbReference type="VEuPathDB" id="VectorBase:AALB001750"/>
<feature type="domain" description="DUF1279" evidence="2">
    <location>
        <begin position="298"/>
        <end position="333"/>
    </location>
</feature>
<dbReference type="InterPro" id="IPR045866">
    <property type="entry name" value="FAM210A/B-like"/>
</dbReference>
<evidence type="ECO:0000313" key="3">
    <source>
        <dbReference type="EnsemblMetazoa" id="AALB001750-PA"/>
    </source>
</evidence>